<evidence type="ECO:0000256" key="9">
    <source>
        <dbReference type="ARBA" id="ARBA00023136"/>
    </source>
</evidence>
<sequence length="152" mass="16754">MARQTQRRTERGFTLIELLVVLVILGLVSAFAAPRVLQYLSSAKRDTAEIQIERLSEVLDLYKLEVGQYPTSDQGLEALIEKPAGVSGWNGPYLKKGREMLTDPWGNRYQYRRPGEHGAFDLFSYGADGEPGGQGENADVTNWSSGDDGATS</sequence>
<feature type="transmembrane region" description="Helical" evidence="11">
    <location>
        <begin position="12"/>
        <end position="33"/>
    </location>
</feature>
<dbReference type="RefSeq" id="WP_090022175.1">
    <property type="nucleotide sequence ID" value="NZ_FNCE01000017.1"/>
</dbReference>
<dbReference type="Proteomes" id="UP000199415">
    <property type="component" value="Unassembled WGS sequence"/>
</dbReference>
<evidence type="ECO:0000313" key="14">
    <source>
        <dbReference type="Proteomes" id="UP000199415"/>
    </source>
</evidence>
<dbReference type="SUPFAM" id="SSF54523">
    <property type="entry name" value="Pili subunits"/>
    <property type="match status" value="1"/>
</dbReference>
<dbReference type="InterPro" id="IPR013545">
    <property type="entry name" value="T2SS_protein-GspG_C"/>
</dbReference>
<evidence type="ECO:0000256" key="5">
    <source>
        <dbReference type="ARBA" id="ARBA00022481"/>
    </source>
</evidence>
<dbReference type="InterPro" id="IPR010054">
    <property type="entry name" value="Type2_sec_GspG"/>
</dbReference>
<evidence type="ECO:0000256" key="2">
    <source>
        <dbReference type="ARBA" id="ARBA00009984"/>
    </source>
</evidence>
<evidence type="ECO:0000256" key="3">
    <source>
        <dbReference type="ARBA" id="ARBA00020042"/>
    </source>
</evidence>
<evidence type="ECO:0000256" key="4">
    <source>
        <dbReference type="ARBA" id="ARBA00022475"/>
    </source>
</evidence>
<evidence type="ECO:0000256" key="10">
    <source>
        <dbReference type="SAM" id="MobiDB-lite"/>
    </source>
</evidence>
<evidence type="ECO:0000256" key="7">
    <source>
        <dbReference type="ARBA" id="ARBA00022692"/>
    </source>
</evidence>
<comment type="subcellular location">
    <subcellularLocation>
        <location evidence="1">Cell inner membrane</location>
        <topology evidence="1">Single-pass membrane protein</topology>
    </subcellularLocation>
</comment>
<dbReference type="Gene3D" id="3.30.700.10">
    <property type="entry name" value="Glycoprotein, Type 4 Pilin"/>
    <property type="match status" value="1"/>
</dbReference>
<keyword evidence="4" id="KW-1003">Cell membrane</keyword>
<evidence type="ECO:0000256" key="6">
    <source>
        <dbReference type="ARBA" id="ARBA00022519"/>
    </source>
</evidence>
<proteinExistence type="inferred from homology"/>
<dbReference type="GO" id="GO:0005886">
    <property type="term" value="C:plasma membrane"/>
    <property type="evidence" value="ECO:0007669"/>
    <property type="project" value="UniProtKB-SubCell"/>
</dbReference>
<dbReference type="STRING" id="1082479.SAMN05216241_1178"/>
<keyword evidence="8 11" id="KW-1133">Transmembrane helix</keyword>
<name>A0A1G7UUH0_9PROT</name>
<evidence type="ECO:0000256" key="11">
    <source>
        <dbReference type="SAM" id="Phobius"/>
    </source>
</evidence>
<dbReference type="PRINTS" id="PR00813">
    <property type="entry name" value="BCTERIALGSPG"/>
</dbReference>
<keyword evidence="6" id="KW-0997">Cell inner membrane</keyword>
<keyword evidence="7 11" id="KW-0812">Transmembrane</keyword>
<feature type="compositionally biased region" description="Polar residues" evidence="10">
    <location>
        <begin position="139"/>
        <end position="152"/>
    </location>
</feature>
<organism evidence="13 14">
    <name type="scientific">Limimonas halophila</name>
    <dbReference type="NCBI Taxonomy" id="1082479"/>
    <lineage>
        <taxon>Bacteria</taxon>
        <taxon>Pseudomonadati</taxon>
        <taxon>Pseudomonadota</taxon>
        <taxon>Alphaproteobacteria</taxon>
        <taxon>Rhodospirillales</taxon>
        <taxon>Rhodovibrionaceae</taxon>
        <taxon>Limimonas</taxon>
    </lineage>
</organism>
<feature type="domain" description="Type II secretion system protein GspG C-terminal" evidence="12">
    <location>
        <begin position="35"/>
        <end position="143"/>
    </location>
</feature>
<dbReference type="InterPro" id="IPR012902">
    <property type="entry name" value="N_methyl_site"/>
</dbReference>
<evidence type="ECO:0000256" key="8">
    <source>
        <dbReference type="ARBA" id="ARBA00022989"/>
    </source>
</evidence>
<evidence type="ECO:0000256" key="1">
    <source>
        <dbReference type="ARBA" id="ARBA00004377"/>
    </source>
</evidence>
<keyword evidence="14" id="KW-1185">Reference proteome</keyword>
<protein>
    <recommendedName>
        <fullName evidence="3">Type II secretion system core protein G</fullName>
    </recommendedName>
</protein>
<dbReference type="InterPro" id="IPR045584">
    <property type="entry name" value="Pilin-like"/>
</dbReference>
<reference evidence="13 14" key="1">
    <citation type="submission" date="2016-10" db="EMBL/GenBank/DDBJ databases">
        <authorList>
            <person name="de Groot N.N."/>
        </authorList>
    </citation>
    <scope>NUCLEOTIDE SEQUENCE [LARGE SCALE GENOMIC DNA]</scope>
    <source>
        <strain evidence="13 14">DSM 25584</strain>
    </source>
</reference>
<dbReference type="PROSITE" id="PS00409">
    <property type="entry name" value="PROKAR_NTER_METHYL"/>
    <property type="match status" value="1"/>
</dbReference>
<feature type="region of interest" description="Disordered" evidence="10">
    <location>
        <begin position="126"/>
        <end position="152"/>
    </location>
</feature>
<dbReference type="GO" id="GO:0015627">
    <property type="term" value="C:type II protein secretion system complex"/>
    <property type="evidence" value="ECO:0007669"/>
    <property type="project" value="InterPro"/>
</dbReference>
<dbReference type="EMBL" id="FNCE01000017">
    <property type="protein sequence ID" value="SDG51144.1"/>
    <property type="molecule type" value="Genomic_DNA"/>
</dbReference>
<accession>A0A1G7UUH0</accession>
<dbReference type="Pfam" id="PF08334">
    <property type="entry name" value="T2SSG"/>
    <property type="match status" value="1"/>
</dbReference>
<dbReference type="OrthoDB" id="9795612at2"/>
<comment type="similarity">
    <text evidence="2">Belongs to the GSP G family.</text>
</comment>
<dbReference type="GO" id="GO:0015628">
    <property type="term" value="P:protein secretion by the type II secretion system"/>
    <property type="evidence" value="ECO:0007669"/>
    <property type="project" value="InterPro"/>
</dbReference>
<evidence type="ECO:0000313" key="13">
    <source>
        <dbReference type="EMBL" id="SDG51144.1"/>
    </source>
</evidence>
<gene>
    <name evidence="13" type="ORF">SAMN05216241_1178</name>
</gene>
<dbReference type="PANTHER" id="PTHR30093:SF45">
    <property type="entry name" value="TYPE II SECRETION SYSTEM CORE PROTEIN G"/>
    <property type="match status" value="1"/>
</dbReference>
<evidence type="ECO:0000259" key="12">
    <source>
        <dbReference type="Pfam" id="PF08334"/>
    </source>
</evidence>
<keyword evidence="9 11" id="KW-0472">Membrane</keyword>
<dbReference type="NCBIfam" id="TIGR02532">
    <property type="entry name" value="IV_pilin_GFxxxE"/>
    <property type="match status" value="1"/>
</dbReference>
<dbReference type="AlphaFoldDB" id="A0A1G7UUH0"/>
<dbReference type="PANTHER" id="PTHR30093">
    <property type="entry name" value="GENERAL SECRETION PATHWAY PROTEIN G"/>
    <property type="match status" value="1"/>
</dbReference>
<dbReference type="Pfam" id="PF07963">
    <property type="entry name" value="N_methyl"/>
    <property type="match status" value="1"/>
</dbReference>
<dbReference type="NCBIfam" id="TIGR01710">
    <property type="entry name" value="typeII_sec_gspG"/>
    <property type="match status" value="1"/>
</dbReference>
<keyword evidence="5" id="KW-0488">Methylation</keyword>
<dbReference type="InterPro" id="IPR000983">
    <property type="entry name" value="Bac_GSPG_pilin"/>
</dbReference>